<keyword evidence="5" id="KW-0808">Transferase</keyword>
<reference evidence="9 10" key="1">
    <citation type="submission" date="2022-03" db="EMBL/GenBank/DDBJ databases">
        <title>Novel taxa within the pig intestine.</title>
        <authorList>
            <person name="Wylensek D."/>
            <person name="Bishof K."/>
            <person name="Afrizal A."/>
            <person name="Clavel T."/>
        </authorList>
    </citation>
    <scope>NUCLEOTIDE SEQUENCE [LARGE SCALE GENOMIC DNA]</scope>
    <source>
        <strain evidence="9 10">Cla-KB-P134</strain>
    </source>
</reference>
<comment type="caution">
    <text evidence="9">The sequence shown here is derived from an EMBL/GenBank/DDBJ whole genome shotgun (WGS) entry which is preliminary data.</text>
</comment>
<evidence type="ECO:0000313" key="10">
    <source>
        <dbReference type="Proteomes" id="UP001285244"/>
    </source>
</evidence>
<dbReference type="Gene3D" id="3.40.35.10">
    <property type="entry name" value="Phosphotransferase system, sorbose subfamily IIB component"/>
    <property type="match status" value="1"/>
</dbReference>
<name>A0ABU4WIC0_9FIRM</name>
<dbReference type="InterPro" id="IPR018455">
    <property type="entry name" value="PTS_IIB_sorbose-sp_subgr"/>
</dbReference>
<dbReference type="NCBIfam" id="TIGR00854">
    <property type="entry name" value="pts-sorbose"/>
    <property type="match status" value="1"/>
</dbReference>
<dbReference type="EMBL" id="JALBUS010000001">
    <property type="protein sequence ID" value="MDX8416302.1"/>
    <property type="molecule type" value="Genomic_DNA"/>
</dbReference>
<keyword evidence="4 9" id="KW-0762">Sugar transport</keyword>
<accession>A0ABU4WIC0</accession>
<keyword evidence="10" id="KW-1185">Reference proteome</keyword>
<dbReference type="Proteomes" id="UP001285244">
    <property type="component" value="Unassembled WGS sequence"/>
</dbReference>
<evidence type="ECO:0000256" key="3">
    <source>
        <dbReference type="ARBA" id="ARBA00022490"/>
    </source>
</evidence>
<proteinExistence type="predicted"/>
<feature type="domain" description="PTS EIIB type-4" evidence="8">
    <location>
        <begin position="1"/>
        <end position="157"/>
    </location>
</feature>
<evidence type="ECO:0000256" key="2">
    <source>
        <dbReference type="ARBA" id="ARBA00022448"/>
    </source>
</evidence>
<keyword evidence="2" id="KW-0813">Transport</keyword>
<comment type="subcellular location">
    <subcellularLocation>
        <location evidence="1">Cytoplasm</location>
    </subcellularLocation>
</comment>
<evidence type="ECO:0000256" key="1">
    <source>
        <dbReference type="ARBA" id="ARBA00004496"/>
    </source>
</evidence>
<evidence type="ECO:0000256" key="6">
    <source>
        <dbReference type="ARBA" id="ARBA00022683"/>
    </source>
</evidence>
<dbReference type="InterPro" id="IPR004720">
    <property type="entry name" value="PTS_IIB_sorbose-sp"/>
</dbReference>
<dbReference type="Pfam" id="PF03830">
    <property type="entry name" value="PTSIIB_sorb"/>
    <property type="match status" value="1"/>
</dbReference>
<sequence>MAQIVLTRIDNRLIHGQIVTEWCSYVQADVVLVANDAVAGDSLRQSLMKMAAPASILTRYYTLAQTIQALKTSTSDQRVMLLCETPQDVYTLVKGGLPIHTVNVGNMHMAKGKHRIATTVAIDENDQAVFRKLKECGVEFEIRRTPQCAIEKSDALG</sequence>
<dbReference type="RefSeq" id="WP_320324640.1">
    <property type="nucleotide sequence ID" value="NZ_JALBUS010000001.1"/>
</dbReference>
<evidence type="ECO:0000256" key="5">
    <source>
        <dbReference type="ARBA" id="ARBA00022679"/>
    </source>
</evidence>
<keyword evidence="7" id="KW-0418">Kinase</keyword>
<gene>
    <name evidence="9" type="ORF">MOZ64_00380</name>
</gene>
<protein>
    <submittedName>
        <fullName evidence="9">PTS sugar transporter subunit IIB</fullName>
    </submittedName>
</protein>
<evidence type="ECO:0000256" key="4">
    <source>
        <dbReference type="ARBA" id="ARBA00022597"/>
    </source>
</evidence>
<evidence type="ECO:0000259" key="8">
    <source>
        <dbReference type="PROSITE" id="PS51101"/>
    </source>
</evidence>
<dbReference type="InterPro" id="IPR036667">
    <property type="entry name" value="PTS_IIB_sorbose-sp_sf"/>
</dbReference>
<dbReference type="SUPFAM" id="SSF52728">
    <property type="entry name" value="PTS IIb component"/>
    <property type="match status" value="1"/>
</dbReference>
<keyword evidence="6" id="KW-0598">Phosphotransferase system</keyword>
<dbReference type="CDD" id="cd00001">
    <property type="entry name" value="PTS_IIB_man"/>
    <property type="match status" value="1"/>
</dbReference>
<keyword evidence="3" id="KW-0963">Cytoplasm</keyword>
<evidence type="ECO:0000256" key="7">
    <source>
        <dbReference type="ARBA" id="ARBA00022777"/>
    </source>
</evidence>
<dbReference type="PROSITE" id="PS51101">
    <property type="entry name" value="PTS_EIIB_TYPE_4"/>
    <property type="match status" value="1"/>
</dbReference>
<organism evidence="9 10">
    <name type="scientific">Absicoccus intestinalis</name>
    <dbReference type="NCBI Taxonomy" id="2926319"/>
    <lineage>
        <taxon>Bacteria</taxon>
        <taxon>Bacillati</taxon>
        <taxon>Bacillota</taxon>
        <taxon>Erysipelotrichia</taxon>
        <taxon>Erysipelotrichales</taxon>
        <taxon>Erysipelotrichaceae</taxon>
        <taxon>Absicoccus</taxon>
    </lineage>
</organism>
<evidence type="ECO:0000313" key="9">
    <source>
        <dbReference type="EMBL" id="MDX8416302.1"/>
    </source>
</evidence>